<dbReference type="PROSITE" id="PS51257">
    <property type="entry name" value="PROKAR_LIPOPROTEIN"/>
    <property type="match status" value="1"/>
</dbReference>
<dbReference type="AlphaFoldDB" id="A0AA39A964"/>
<dbReference type="PANTHER" id="PTHR33385">
    <property type="entry name" value="PROTEIN XRI1"/>
    <property type="match status" value="1"/>
</dbReference>
<sequence>MTKGSVCIHQKKVKFSNSLSYNFILSCYDYVCKVLHNYVLYVARRPYISVGKSKIIALGLRRPGPALLCTQHMAYHTSLFSHCQSSMDLESFGVTDSVMELPFFFDTTSRSGYLEDAIADWKYDFQQQQVLPHSPDRMNSHNLGDQVDPLLNFTSTAAYSSLAEINAGDAEQEAIHSCAKSSLQKGAMSKSSHGIASSFPKKRIAYPFDVVKPGGVEGDVTLKDINHRILMRPKKPIPHPVGDHAAHPCASPASGFSGKAVVALTKIHTQGGGTITIIRTKS</sequence>
<evidence type="ECO:0000313" key="1">
    <source>
        <dbReference type="EMBL" id="KAJ9703009.1"/>
    </source>
</evidence>
<comment type="caution">
    <text evidence="1">The sequence shown here is derived from an EMBL/GenBank/DDBJ whole genome shotgun (WGS) entry which is preliminary data.</text>
</comment>
<gene>
    <name evidence="1" type="ORF">PVL29_004671</name>
</gene>
<dbReference type="EMBL" id="JARBHA010000004">
    <property type="protein sequence ID" value="KAJ9703009.1"/>
    <property type="molecule type" value="Genomic_DNA"/>
</dbReference>
<organism evidence="1 2">
    <name type="scientific">Vitis rotundifolia</name>
    <name type="common">Muscadine grape</name>
    <dbReference type="NCBI Taxonomy" id="103349"/>
    <lineage>
        <taxon>Eukaryota</taxon>
        <taxon>Viridiplantae</taxon>
        <taxon>Streptophyta</taxon>
        <taxon>Embryophyta</taxon>
        <taxon>Tracheophyta</taxon>
        <taxon>Spermatophyta</taxon>
        <taxon>Magnoliopsida</taxon>
        <taxon>eudicotyledons</taxon>
        <taxon>Gunneridae</taxon>
        <taxon>Pentapetalae</taxon>
        <taxon>rosids</taxon>
        <taxon>Vitales</taxon>
        <taxon>Vitaceae</taxon>
        <taxon>Viteae</taxon>
        <taxon>Vitis</taxon>
    </lineage>
</organism>
<evidence type="ECO:0000313" key="2">
    <source>
        <dbReference type="Proteomes" id="UP001168098"/>
    </source>
</evidence>
<proteinExistence type="predicted"/>
<protein>
    <recommendedName>
        <fullName evidence="3">Protein XRI1</fullName>
    </recommendedName>
</protein>
<accession>A0AA39A964</accession>
<dbReference type="GO" id="GO:0007143">
    <property type="term" value="P:female meiotic nuclear division"/>
    <property type="evidence" value="ECO:0007669"/>
    <property type="project" value="InterPro"/>
</dbReference>
<name>A0AA39A964_VITRO</name>
<reference evidence="1 2" key="1">
    <citation type="journal article" date="2023" name="BMC Biotechnol.">
        <title>Vitis rotundifolia cv Carlos genome sequencing.</title>
        <authorList>
            <person name="Huff M."/>
            <person name="Hulse-Kemp A."/>
            <person name="Scheffler B."/>
            <person name="Youngblood R."/>
            <person name="Simpson S."/>
            <person name="Babiker E."/>
            <person name="Staton M."/>
        </authorList>
    </citation>
    <scope>NUCLEOTIDE SEQUENCE [LARGE SCALE GENOMIC DNA]</scope>
    <source>
        <tissue evidence="1">Leaf</tissue>
    </source>
</reference>
<evidence type="ECO:0008006" key="3">
    <source>
        <dbReference type="Google" id="ProtNLM"/>
    </source>
</evidence>
<keyword evidence="2" id="KW-1185">Reference proteome</keyword>
<dbReference type="GO" id="GO:0007140">
    <property type="term" value="P:male meiotic nuclear division"/>
    <property type="evidence" value="ECO:0007669"/>
    <property type="project" value="InterPro"/>
</dbReference>
<dbReference type="PANTHER" id="PTHR33385:SF13">
    <property type="entry name" value="PROTEIN XRI1"/>
    <property type="match status" value="1"/>
</dbReference>
<dbReference type="Proteomes" id="UP001168098">
    <property type="component" value="Unassembled WGS sequence"/>
</dbReference>
<dbReference type="InterPro" id="IPR039933">
    <property type="entry name" value="XRI1"/>
</dbReference>